<name>A0A2S9JGF4_9SPHI</name>
<protein>
    <recommendedName>
        <fullName evidence="6">DUF5106 domain-containing protein</fullName>
    </recommendedName>
</protein>
<dbReference type="Pfam" id="PF13098">
    <property type="entry name" value="Thioredoxin_2"/>
    <property type="match status" value="1"/>
</dbReference>
<keyword evidence="5" id="KW-1185">Reference proteome</keyword>
<proteinExistence type="predicted"/>
<dbReference type="RefSeq" id="WP_105727472.1">
    <property type="nucleotide sequence ID" value="NZ_PVBS01000004.1"/>
</dbReference>
<dbReference type="Pfam" id="PF17127">
    <property type="entry name" value="DUF5106"/>
    <property type="match status" value="1"/>
</dbReference>
<dbReference type="InterPro" id="IPR012336">
    <property type="entry name" value="Thioredoxin-like_fold"/>
</dbReference>
<accession>A0A2S9JGF4</accession>
<reference evidence="4 5" key="1">
    <citation type="submission" date="2018-02" db="EMBL/GenBank/DDBJ databases">
        <title>The draft genome of Sphingobacterium gobiense H7.</title>
        <authorList>
            <person name="Li L."/>
            <person name="Liu L."/>
            <person name="Zhang X."/>
            <person name="Wang T."/>
            <person name="Liang L."/>
        </authorList>
    </citation>
    <scope>NUCLEOTIDE SEQUENCE [LARGE SCALE GENOMIC DNA]</scope>
    <source>
        <strain evidence="4 5">ACCC 05757</strain>
    </source>
</reference>
<evidence type="ECO:0000313" key="4">
    <source>
        <dbReference type="EMBL" id="PRD52036.1"/>
    </source>
</evidence>
<comment type="caution">
    <text evidence="4">The sequence shown here is derived from an EMBL/GenBank/DDBJ whole genome shotgun (WGS) entry which is preliminary data.</text>
</comment>
<dbReference type="Proteomes" id="UP000238642">
    <property type="component" value="Unassembled WGS sequence"/>
</dbReference>
<dbReference type="InterPro" id="IPR036249">
    <property type="entry name" value="Thioredoxin-like_sf"/>
</dbReference>
<feature type="domain" description="Thioredoxin-like fold" evidence="2">
    <location>
        <begin position="190"/>
        <end position="286"/>
    </location>
</feature>
<dbReference type="AlphaFoldDB" id="A0A2S9JGF4"/>
<evidence type="ECO:0008006" key="6">
    <source>
        <dbReference type="Google" id="ProtNLM"/>
    </source>
</evidence>
<evidence type="ECO:0000259" key="2">
    <source>
        <dbReference type="Pfam" id="PF13098"/>
    </source>
</evidence>
<dbReference type="InterPro" id="IPR017937">
    <property type="entry name" value="Thioredoxin_CS"/>
</dbReference>
<dbReference type="SUPFAM" id="SSF52833">
    <property type="entry name" value="Thioredoxin-like"/>
    <property type="match status" value="1"/>
</dbReference>
<organism evidence="4 5">
    <name type="scientific">Sphingobacterium gobiense</name>
    <dbReference type="NCBI Taxonomy" id="1382456"/>
    <lineage>
        <taxon>Bacteria</taxon>
        <taxon>Pseudomonadati</taxon>
        <taxon>Bacteroidota</taxon>
        <taxon>Sphingobacteriia</taxon>
        <taxon>Sphingobacteriales</taxon>
        <taxon>Sphingobacteriaceae</taxon>
        <taxon>Sphingobacterium</taxon>
    </lineage>
</organism>
<evidence type="ECO:0000259" key="3">
    <source>
        <dbReference type="Pfam" id="PF17127"/>
    </source>
</evidence>
<gene>
    <name evidence="4" type="ORF">C5749_17220</name>
</gene>
<sequence length="308" mass="34923">MNLVLLHRGKLYWAIAILLIGISCGSPREGQSVNNNSTNPDNAVMASIPAKRLLSYWDNFDFKAKMHVTNPEEAEQKLVDFIALFPSVPDTVVQVSVHDMLKKASVEPSIFAYFLDKYTHYLYDPNSPMRNEDYYAHTLTYLASDTTLSQDERSKYTTLLELVRKNQVGTVATDFAYLAKDGKYRNMHEGTRPYKMLVFYDPTCTHCAAIMQDLAKTPAVNNCITNGFLDIVSVSLHPDKDSWIGYQQRIPDNWTNGWDDKGSVINEGLYNIRAYPTIFLLDEANTVLLKDAPLDVTLRYLVNLVSRG</sequence>
<dbReference type="OrthoDB" id="9805634at2"/>
<dbReference type="PROSITE" id="PS00194">
    <property type="entry name" value="THIOREDOXIN_1"/>
    <property type="match status" value="1"/>
</dbReference>
<evidence type="ECO:0000256" key="1">
    <source>
        <dbReference type="ARBA" id="ARBA00023284"/>
    </source>
</evidence>
<dbReference type="Gene3D" id="3.40.30.10">
    <property type="entry name" value="Glutaredoxin"/>
    <property type="match status" value="1"/>
</dbReference>
<keyword evidence="1" id="KW-0676">Redox-active center</keyword>
<evidence type="ECO:0000313" key="5">
    <source>
        <dbReference type="Proteomes" id="UP000238642"/>
    </source>
</evidence>
<dbReference type="EMBL" id="PVBS01000004">
    <property type="protein sequence ID" value="PRD52036.1"/>
    <property type="molecule type" value="Genomic_DNA"/>
</dbReference>
<dbReference type="InterPro" id="IPR033395">
    <property type="entry name" value="DUF5106"/>
</dbReference>
<feature type="domain" description="DUF5106" evidence="3">
    <location>
        <begin position="56"/>
        <end position="166"/>
    </location>
</feature>